<dbReference type="NCBIfam" id="TIGR01934">
    <property type="entry name" value="MenG_MenH_UbiE"/>
    <property type="match status" value="1"/>
</dbReference>
<dbReference type="InterPro" id="IPR023576">
    <property type="entry name" value="UbiE/COQ5_MeTrFase_CS"/>
</dbReference>
<evidence type="ECO:0000313" key="7">
    <source>
        <dbReference type="Proteomes" id="UP000051574"/>
    </source>
</evidence>
<dbReference type="PANTHER" id="PTHR43591">
    <property type="entry name" value="METHYLTRANSFERASE"/>
    <property type="match status" value="1"/>
</dbReference>
<keyword evidence="4" id="KW-0949">S-adenosyl-L-methionine</keyword>
<evidence type="ECO:0000256" key="4">
    <source>
        <dbReference type="ARBA" id="ARBA00022691"/>
    </source>
</evidence>
<evidence type="ECO:0000256" key="5">
    <source>
        <dbReference type="ARBA" id="ARBA00046387"/>
    </source>
</evidence>
<dbReference type="Proteomes" id="UP000051574">
    <property type="component" value="Unassembled WGS sequence"/>
</dbReference>
<keyword evidence="2 6" id="KW-0808">Transferase</keyword>
<name>A0A0T6B8V6_9SCAR</name>
<dbReference type="Gene3D" id="3.40.50.150">
    <property type="entry name" value="Vaccinia Virus protein VP39"/>
    <property type="match status" value="1"/>
</dbReference>
<dbReference type="GO" id="GO:0008425">
    <property type="term" value="F:2-methoxy-6-polyprenyl-1,4-benzoquinol methyltransferase activity"/>
    <property type="evidence" value="ECO:0007669"/>
    <property type="project" value="TreeGrafter"/>
</dbReference>
<dbReference type="GO" id="GO:0032259">
    <property type="term" value="P:methylation"/>
    <property type="evidence" value="ECO:0007669"/>
    <property type="project" value="UniProtKB-KW"/>
</dbReference>
<dbReference type="Pfam" id="PF01209">
    <property type="entry name" value="Ubie_methyltran"/>
    <property type="match status" value="1"/>
</dbReference>
<dbReference type="InterPro" id="IPR029063">
    <property type="entry name" value="SAM-dependent_MTases_sf"/>
</dbReference>
<evidence type="ECO:0000256" key="2">
    <source>
        <dbReference type="ARBA" id="ARBA00022679"/>
    </source>
</evidence>
<gene>
    <name evidence="6" type="ORF">AMK59_4814</name>
</gene>
<dbReference type="FunFam" id="3.40.50.150:FF:000064">
    <property type="entry name" value="2-methoxy-6-polyprenyl-1,4-benzoquinol methylase, mitochondrial"/>
    <property type="match status" value="1"/>
</dbReference>
<comment type="subunit">
    <text evidence="5">Component of a multi-subunit COQ enzyme complex, composed of at least COQ3, COQ4, COQ5, COQ6, COQ7 and COQ9. Interacts with PYURF; the interaction is direct, stabilizes COQ5 protein and associates PYURF with COQ enzyme complex.</text>
</comment>
<organism evidence="6 7">
    <name type="scientific">Oryctes borbonicus</name>
    <dbReference type="NCBI Taxonomy" id="1629725"/>
    <lineage>
        <taxon>Eukaryota</taxon>
        <taxon>Metazoa</taxon>
        <taxon>Ecdysozoa</taxon>
        <taxon>Arthropoda</taxon>
        <taxon>Hexapoda</taxon>
        <taxon>Insecta</taxon>
        <taxon>Pterygota</taxon>
        <taxon>Neoptera</taxon>
        <taxon>Endopterygota</taxon>
        <taxon>Coleoptera</taxon>
        <taxon>Polyphaga</taxon>
        <taxon>Scarabaeiformia</taxon>
        <taxon>Scarabaeidae</taxon>
        <taxon>Dynastinae</taxon>
        <taxon>Oryctes</taxon>
    </lineage>
</organism>
<keyword evidence="3" id="KW-0831">Ubiquinone biosynthesis</keyword>
<dbReference type="PANTHER" id="PTHR43591:SF24">
    <property type="entry name" value="2-METHOXY-6-POLYPRENYL-1,4-BENZOQUINOL METHYLASE, MITOCHONDRIAL"/>
    <property type="match status" value="1"/>
</dbReference>
<dbReference type="EMBL" id="LJIG01009334">
    <property type="protein sequence ID" value="KRT83287.1"/>
    <property type="molecule type" value="Genomic_DNA"/>
</dbReference>
<reference evidence="6 7" key="1">
    <citation type="submission" date="2015-09" db="EMBL/GenBank/DDBJ databases">
        <title>Draft genome of the scarab beetle Oryctes borbonicus.</title>
        <authorList>
            <person name="Meyer J.M."/>
            <person name="Markov G.V."/>
            <person name="Baskaran P."/>
            <person name="Herrmann M."/>
            <person name="Sommer R.J."/>
            <person name="Roedelsperger C."/>
        </authorList>
    </citation>
    <scope>NUCLEOTIDE SEQUENCE [LARGE SCALE GENOMIC DNA]</scope>
    <source>
        <strain evidence="6">OB123</strain>
        <tissue evidence="6">Whole animal</tissue>
    </source>
</reference>
<dbReference type="OrthoDB" id="6329284at2759"/>
<dbReference type="HAMAP" id="MF_01813">
    <property type="entry name" value="MenG_UbiE_methyltr"/>
    <property type="match status" value="1"/>
</dbReference>
<dbReference type="InterPro" id="IPR004033">
    <property type="entry name" value="UbiE/COQ5_MeTrFase"/>
</dbReference>
<evidence type="ECO:0000313" key="6">
    <source>
        <dbReference type="EMBL" id="KRT83287.1"/>
    </source>
</evidence>
<proteinExistence type="inferred from homology"/>
<feature type="non-terminal residue" evidence="6">
    <location>
        <position position="290"/>
    </location>
</feature>
<dbReference type="PROSITE" id="PS01184">
    <property type="entry name" value="UBIE_2"/>
    <property type="match status" value="1"/>
</dbReference>
<keyword evidence="7" id="KW-1185">Reference proteome</keyword>
<sequence>MASLNIKRLLTKNRTIILNLINRYSSTEQFVHPKSTTESTKSGQTHFGYQQVNEEEKIGKVHKVFEDVANKYDLMNDVMSGGVHRLWKDIFIHTLSPTKHTKLLDVAGGTGDITFRFLDYMKSINLGNDCHVTVCDISKAMLDVGKVRSQQLNYDPGQIDWEVGDAEKLPFEDNSFDAYTISFAMRNTTHMDKVLTEAYRVLQPGGRFLCLEFSQLETNLAQWLYDLYSFKIIPVMGHLITGQWQHYQYLVESIRQFPNQETYKDMIEAAGFRQVTYKNLTMGIVAIHSG</sequence>
<protein>
    <submittedName>
        <fullName evidence="6">Methyltransferase</fullName>
    </submittedName>
</protein>
<dbReference type="PROSITE" id="PS51608">
    <property type="entry name" value="SAM_MT_UBIE"/>
    <property type="match status" value="1"/>
</dbReference>
<keyword evidence="1 6" id="KW-0489">Methyltransferase</keyword>
<dbReference type="SUPFAM" id="SSF53335">
    <property type="entry name" value="S-adenosyl-L-methionine-dependent methyltransferases"/>
    <property type="match status" value="1"/>
</dbReference>
<accession>A0A0T6B8V6</accession>
<dbReference type="AlphaFoldDB" id="A0A0T6B8V6"/>
<comment type="caution">
    <text evidence="6">The sequence shown here is derived from an EMBL/GenBank/DDBJ whole genome shotgun (WGS) entry which is preliminary data.</text>
</comment>
<dbReference type="CDD" id="cd02440">
    <property type="entry name" value="AdoMet_MTases"/>
    <property type="match status" value="1"/>
</dbReference>
<evidence type="ECO:0000256" key="1">
    <source>
        <dbReference type="ARBA" id="ARBA00022603"/>
    </source>
</evidence>
<evidence type="ECO:0000256" key="3">
    <source>
        <dbReference type="ARBA" id="ARBA00022688"/>
    </source>
</evidence>
<dbReference type="PROSITE" id="PS01183">
    <property type="entry name" value="UBIE_1"/>
    <property type="match status" value="1"/>
</dbReference>